<comment type="caution">
    <text evidence="1">The sequence shown here is derived from an EMBL/GenBank/DDBJ whole genome shotgun (WGS) entry which is preliminary data.</text>
</comment>
<keyword evidence="2" id="KW-1185">Reference proteome</keyword>
<dbReference type="Proteomes" id="UP000735302">
    <property type="component" value="Unassembled WGS sequence"/>
</dbReference>
<name>A0AAV4B9V6_9GAST</name>
<evidence type="ECO:0000313" key="1">
    <source>
        <dbReference type="EMBL" id="GFO15598.1"/>
    </source>
</evidence>
<gene>
    <name evidence="1" type="ORF">PoB_004210300</name>
</gene>
<protein>
    <submittedName>
        <fullName evidence="1">Uncharacterized protein</fullName>
    </submittedName>
</protein>
<reference evidence="1 2" key="1">
    <citation type="journal article" date="2021" name="Elife">
        <title>Chloroplast acquisition without the gene transfer in kleptoplastic sea slugs, Plakobranchus ocellatus.</title>
        <authorList>
            <person name="Maeda T."/>
            <person name="Takahashi S."/>
            <person name="Yoshida T."/>
            <person name="Shimamura S."/>
            <person name="Takaki Y."/>
            <person name="Nagai Y."/>
            <person name="Toyoda A."/>
            <person name="Suzuki Y."/>
            <person name="Arimoto A."/>
            <person name="Ishii H."/>
            <person name="Satoh N."/>
            <person name="Nishiyama T."/>
            <person name="Hasebe M."/>
            <person name="Maruyama T."/>
            <person name="Minagawa J."/>
            <person name="Obokata J."/>
            <person name="Shigenobu S."/>
        </authorList>
    </citation>
    <scope>NUCLEOTIDE SEQUENCE [LARGE SCALE GENOMIC DNA]</scope>
</reference>
<dbReference type="EMBL" id="BLXT01004610">
    <property type="protein sequence ID" value="GFO15598.1"/>
    <property type="molecule type" value="Genomic_DNA"/>
</dbReference>
<proteinExistence type="predicted"/>
<dbReference type="AlphaFoldDB" id="A0AAV4B9V6"/>
<sequence>MGLKKWWVLNTVTKNVPSSNLKETQRLHQVSEGLNFVKEFLWHSRKMSSHHCGKDTRKLYLEPASHFYGDICCEYLKIGDEGKQKMSRTVLCG</sequence>
<accession>A0AAV4B9V6</accession>
<organism evidence="1 2">
    <name type="scientific">Plakobranchus ocellatus</name>
    <dbReference type="NCBI Taxonomy" id="259542"/>
    <lineage>
        <taxon>Eukaryota</taxon>
        <taxon>Metazoa</taxon>
        <taxon>Spiralia</taxon>
        <taxon>Lophotrochozoa</taxon>
        <taxon>Mollusca</taxon>
        <taxon>Gastropoda</taxon>
        <taxon>Heterobranchia</taxon>
        <taxon>Euthyneura</taxon>
        <taxon>Panpulmonata</taxon>
        <taxon>Sacoglossa</taxon>
        <taxon>Placobranchoidea</taxon>
        <taxon>Plakobranchidae</taxon>
        <taxon>Plakobranchus</taxon>
    </lineage>
</organism>
<evidence type="ECO:0000313" key="2">
    <source>
        <dbReference type="Proteomes" id="UP000735302"/>
    </source>
</evidence>